<dbReference type="GO" id="GO:0009307">
    <property type="term" value="P:DNA restriction-modification system"/>
    <property type="evidence" value="ECO:0007669"/>
    <property type="project" value="UniProtKB-KW"/>
</dbReference>
<organism evidence="5 7">
    <name type="scientific">Sulfodiicoccus acidiphilus</name>
    <dbReference type="NCBI Taxonomy" id="1670455"/>
    <lineage>
        <taxon>Archaea</taxon>
        <taxon>Thermoproteota</taxon>
        <taxon>Thermoprotei</taxon>
        <taxon>Sulfolobales</taxon>
        <taxon>Sulfolobaceae</taxon>
        <taxon>Sulfodiicoccus</taxon>
    </lineage>
</organism>
<accession>A0A348B3D2</accession>
<dbReference type="PRINTS" id="PR00508">
    <property type="entry name" value="S21N4MTFRASE"/>
</dbReference>
<reference evidence="5" key="3">
    <citation type="journal article" date="2019" name="BMC Res. Notes">
        <title>Complete genome sequence of the Sulfodiicoccus acidiphilus strain HS-1T, the first crenarchaeon that lacks polB3, isolated from an acidic hot spring in Ohwaku-dani, Hakone, Japan.</title>
        <authorList>
            <person name="Sakai H.D."/>
            <person name="Kurosawa N."/>
        </authorList>
    </citation>
    <scope>NUCLEOTIDE SEQUENCE</scope>
    <source>
        <strain evidence="5">HS-1</strain>
    </source>
</reference>
<dbReference type="GO" id="GO:0008170">
    <property type="term" value="F:N-methyltransferase activity"/>
    <property type="evidence" value="ECO:0007669"/>
    <property type="project" value="InterPro"/>
</dbReference>
<dbReference type="Proteomes" id="UP000276741">
    <property type="component" value="Chromosome"/>
</dbReference>
<evidence type="ECO:0000256" key="2">
    <source>
        <dbReference type="ARBA" id="ARBA00022679"/>
    </source>
</evidence>
<evidence type="ECO:0000256" key="3">
    <source>
        <dbReference type="RuleBase" id="RU362026"/>
    </source>
</evidence>
<evidence type="ECO:0000313" key="5">
    <source>
        <dbReference type="EMBL" id="BBD72684.1"/>
    </source>
</evidence>
<sequence length="281" mass="32560">MGKVIFGDSRDMREVSNESVGLVLSSPPYYNAPYDFPDLFRDYRSYISTLREVLFEVRRVLQRGRAAVFVVQDVRIDGELYPITADLISLAREIGLRYQDRIIWRKPEGYIRISRRSGVFVQHPYPLYFYPDNVYEDVLVFRKEGKPQLINREESKVDLNLFQREKWYLSVWELTNVLPSQRWSKFTAAFPEELAKRVITLYSCVGDVVLDPFLGTGTTAAVARALRRDFVGYEVDLELEEVIRERVGEAEVVKRSDAKRLRTTLKAAVTKRTPSDSSPSL</sequence>
<dbReference type="EMBL" id="AP018553">
    <property type="protein sequence ID" value="BBD72684.1"/>
    <property type="molecule type" value="Genomic_DNA"/>
</dbReference>
<proteinExistence type="inferred from homology"/>
<protein>
    <recommendedName>
        <fullName evidence="3">Type II methyltransferase</fullName>
        <ecNumber evidence="3">2.1.1.113</ecNumber>
    </recommendedName>
    <alternativeName>
        <fullName evidence="3">N-4 cytosine-specific methyltransferase</fullName>
    </alternativeName>
</protein>
<reference evidence="6" key="1">
    <citation type="journal article" date="2014" name="Int. J. Syst. Evol. Microbiol.">
        <title>Complete genome sequence of Corynebacterium casei LMG S-19264T (=DSM 44701T), isolated from a smear-ripened cheese.</title>
        <authorList>
            <consortium name="US DOE Joint Genome Institute (JGI-PGF)"/>
            <person name="Walter F."/>
            <person name="Albersmeier A."/>
            <person name="Kalinowski J."/>
            <person name="Ruckert C."/>
        </authorList>
    </citation>
    <scope>NUCLEOTIDE SEQUENCE</scope>
    <source>
        <strain evidence="6">JCM 31740</strain>
    </source>
</reference>
<keyword evidence="7" id="KW-1185">Reference proteome</keyword>
<evidence type="ECO:0000313" key="7">
    <source>
        <dbReference type="Proteomes" id="UP000276741"/>
    </source>
</evidence>
<keyword evidence="2 5" id="KW-0808">Transferase</keyword>
<name>A0A348B3D2_9CREN</name>
<dbReference type="EMBL" id="BMQS01000009">
    <property type="protein sequence ID" value="GGT95516.1"/>
    <property type="molecule type" value="Genomic_DNA"/>
</dbReference>
<comment type="similarity">
    <text evidence="3">Belongs to the N(4)/N(6)-methyltransferase family.</text>
</comment>
<comment type="catalytic activity">
    <reaction evidence="3">
        <text>a 2'-deoxycytidine in DNA + S-adenosyl-L-methionine = an N(4)-methyl-2'-deoxycytidine in DNA + S-adenosyl-L-homocysteine + H(+)</text>
        <dbReference type="Rhea" id="RHEA:16857"/>
        <dbReference type="Rhea" id="RHEA-COMP:11369"/>
        <dbReference type="Rhea" id="RHEA-COMP:13674"/>
        <dbReference type="ChEBI" id="CHEBI:15378"/>
        <dbReference type="ChEBI" id="CHEBI:57856"/>
        <dbReference type="ChEBI" id="CHEBI:59789"/>
        <dbReference type="ChEBI" id="CHEBI:85452"/>
        <dbReference type="ChEBI" id="CHEBI:137933"/>
        <dbReference type="EC" id="2.1.1.113"/>
    </reaction>
</comment>
<dbReference type="EC" id="2.1.1.113" evidence="3"/>
<dbReference type="Gene3D" id="3.40.50.150">
    <property type="entry name" value="Vaccinia Virus protein VP39"/>
    <property type="match status" value="1"/>
</dbReference>
<reference evidence="6" key="4">
    <citation type="submission" date="2020-09" db="EMBL/GenBank/DDBJ databases">
        <authorList>
            <person name="Sun Q."/>
            <person name="Ohkuma M."/>
        </authorList>
    </citation>
    <scope>NUCLEOTIDE SEQUENCE</scope>
    <source>
        <strain evidence="6">JCM 31740</strain>
    </source>
</reference>
<dbReference type="GeneID" id="38666585"/>
<dbReference type="AlphaFoldDB" id="A0A348B3D2"/>
<gene>
    <name evidence="6" type="ORF">GCM10007116_11330</name>
    <name evidence="5" type="ORF">HS1genome_1073</name>
</gene>
<dbReference type="RefSeq" id="WP_126449941.1">
    <property type="nucleotide sequence ID" value="NZ_AP018553.1"/>
</dbReference>
<keyword evidence="3" id="KW-0680">Restriction system</keyword>
<dbReference type="GO" id="GO:0015667">
    <property type="term" value="F:site-specific DNA-methyltransferase (cytosine-N4-specific) activity"/>
    <property type="evidence" value="ECO:0007669"/>
    <property type="project" value="UniProtKB-EC"/>
</dbReference>
<dbReference type="InterPro" id="IPR029063">
    <property type="entry name" value="SAM-dependent_MTases_sf"/>
</dbReference>
<evidence type="ECO:0000313" key="6">
    <source>
        <dbReference type="EMBL" id="GGT95516.1"/>
    </source>
</evidence>
<dbReference type="GO" id="GO:0003677">
    <property type="term" value="F:DNA binding"/>
    <property type="evidence" value="ECO:0007669"/>
    <property type="project" value="InterPro"/>
</dbReference>
<dbReference type="InterPro" id="IPR002941">
    <property type="entry name" value="DNA_methylase_N4/N6"/>
</dbReference>
<reference evidence="7" key="2">
    <citation type="submission" date="2018-04" db="EMBL/GenBank/DDBJ databases">
        <title>Complete genome sequence of Sulfodiicoccus acidiphilus strain HS-1.</title>
        <authorList>
            <person name="Sakai H.D."/>
            <person name="Kurosawa N."/>
        </authorList>
    </citation>
    <scope>NUCLEOTIDE SEQUENCE [LARGE SCALE GENOMIC DNA]</scope>
    <source>
        <strain evidence="7">HS-1</strain>
    </source>
</reference>
<dbReference type="KEGG" id="sacd:HS1genome_1073"/>
<dbReference type="InterPro" id="IPR001091">
    <property type="entry name" value="RM_Methyltransferase"/>
</dbReference>
<evidence type="ECO:0000259" key="4">
    <source>
        <dbReference type="Pfam" id="PF01555"/>
    </source>
</evidence>
<dbReference type="REBASE" id="264179">
    <property type="entry name" value="M.SacHS1ORF1073P"/>
</dbReference>
<evidence type="ECO:0000256" key="1">
    <source>
        <dbReference type="ARBA" id="ARBA00022603"/>
    </source>
</evidence>
<keyword evidence="3" id="KW-0949">S-adenosyl-L-methionine</keyword>
<dbReference type="GO" id="GO:0032259">
    <property type="term" value="P:methylation"/>
    <property type="evidence" value="ECO:0007669"/>
    <property type="project" value="UniProtKB-KW"/>
</dbReference>
<dbReference type="Pfam" id="PF01555">
    <property type="entry name" value="N6_N4_Mtase"/>
    <property type="match status" value="1"/>
</dbReference>
<feature type="domain" description="DNA methylase N-4/N-6" evidence="4">
    <location>
        <begin position="21"/>
        <end position="243"/>
    </location>
</feature>
<dbReference type="SUPFAM" id="SSF53335">
    <property type="entry name" value="S-adenosyl-L-methionine-dependent methyltransferases"/>
    <property type="match status" value="1"/>
</dbReference>
<dbReference type="Proteomes" id="UP000616143">
    <property type="component" value="Unassembled WGS sequence"/>
</dbReference>
<keyword evidence="1 3" id="KW-0489">Methyltransferase</keyword>